<organism evidence="2 3">
    <name type="scientific">Strongylus vulgaris</name>
    <name type="common">Blood worm</name>
    <dbReference type="NCBI Taxonomy" id="40348"/>
    <lineage>
        <taxon>Eukaryota</taxon>
        <taxon>Metazoa</taxon>
        <taxon>Ecdysozoa</taxon>
        <taxon>Nematoda</taxon>
        <taxon>Chromadorea</taxon>
        <taxon>Rhabditida</taxon>
        <taxon>Rhabditina</taxon>
        <taxon>Rhabditomorpha</taxon>
        <taxon>Strongyloidea</taxon>
        <taxon>Strongylidae</taxon>
        <taxon>Strongylus</taxon>
    </lineage>
</organism>
<protein>
    <submittedName>
        <fullName evidence="2">Uncharacterized protein</fullName>
    </submittedName>
</protein>
<evidence type="ECO:0000256" key="1">
    <source>
        <dbReference type="SAM" id="MobiDB-lite"/>
    </source>
</evidence>
<dbReference type="EMBL" id="UYYB01109591">
    <property type="protein sequence ID" value="VDM80695.1"/>
    <property type="molecule type" value="Genomic_DNA"/>
</dbReference>
<reference evidence="2 3" key="1">
    <citation type="submission" date="2018-11" db="EMBL/GenBank/DDBJ databases">
        <authorList>
            <consortium name="Pathogen Informatics"/>
        </authorList>
    </citation>
    <scope>NUCLEOTIDE SEQUENCE [LARGE SCALE GENOMIC DNA]</scope>
</reference>
<evidence type="ECO:0000313" key="3">
    <source>
        <dbReference type="Proteomes" id="UP000270094"/>
    </source>
</evidence>
<feature type="compositionally biased region" description="Basic and acidic residues" evidence="1">
    <location>
        <begin position="214"/>
        <end position="224"/>
    </location>
</feature>
<dbReference type="Pfam" id="PF20168">
    <property type="entry name" value="PDS5"/>
    <property type="match status" value="1"/>
</dbReference>
<sequence length="224" mass="26190">MMGADMFVTLSNLMKDEADCVRGYFVRRLNKGISRNRLTIEYLSFFSIVAVLEPTNMEEENAIKLYVFITFPKEYNRNQMLSVYLPYHQPEYAIAYAVWLLSHQEILSTHSDIPNMALLQECLWFIMEPFIVKKENTDFEFIYCLFQDIKESNDAMFDKRQKKGEIGEAELVGQSKVYAPHELIEDEKERNGKLPTRDRKRLNSTSSLVLSKRSTREAKNACVQ</sequence>
<dbReference type="OrthoDB" id="200660at2759"/>
<dbReference type="Proteomes" id="UP000270094">
    <property type="component" value="Unassembled WGS sequence"/>
</dbReference>
<name>A0A3P7LDH7_STRVU</name>
<keyword evidence="3" id="KW-1185">Reference proteome</keyword>
<feature type="region of interest" description="Disordered" evidence="1">
    <location>
        <begin position="183"/>
        <end position="224"/>
    </location>
</feature>
<dbReference type="AlphaFoldDB" id="A0A3P7LDH7"/>
<proteinExistence type="predicted"/>
<evidence type="ECO:0000313" key="2">
    <source>
        <dbReference type="EMBL" id="VDM80695.1"/>
    </source>
</evidence>
<feature type="compositionally biased region" description="Basic and acidic residues" evidence="1">
    <location>
        <begin position="187"/>
        <end position="197"/>
    </location>
</feature>
<accession>A0A3P7LDH7</accession>
<gene>
    <name evidence="2" type="ORF">SVUK_LOCUS15693</name>
</gene>